<accession>A0A2T1M2X8</accession>
<reference evidence="2 3" key="2">
    <citation type="submission" date="2018-03" db="EMBL/GenBank/DDBJ databases">
        <authorList>
            <person name="Keele B.F."/>
        </authorList>
    </citation>
    <scope>NUCLEOTIDE SEQUENCE [LARGE SCALE GENOMIC DNA]</scope>
    <source>
        <strain evidence="2 3">CCALA 016</strain>
    </source>
</reference>
<sequence length="44" mass="5226">MKTITLRCSDEEYKKLQTIAAQQERSMNEILREFIRSLELKPSP</sequence>
<dbReference type="SUPFAM" id="SSF47598">
    <property type="entry name" value="Ribbon-helix-helix"/>
    <property type="match status" value="1"/>
</dbReference>
<evidence type="ECO:0000259" key="1">
    <source>
        <dbReference type="Pfam" id="PF01402"/>
    </source>
</evidence>
<evidence type="ECO:0000313" key="3">
    <source>
        <dbReference type="Proteomes" id="UP000239001"/>
    </source>
</evidence>
<dbReference type="EMBL" id="PXOH01000002">
    <property type="protein sequence ID" value="PSF39099.1"/>
    <property type="molecule type" value="Genomic_DNA"/>
</dbReference>
<gene>
    <name evidence="2" type="ORF">C7H19_03365</name>
</gene>
<dbReference type="GO" id="GO:0006355">
    <property type="term" value="P:regulation of DNA-templated transcription"/>
    <property type="evidence" value="ECO:0007669"/>
    <property type="project" value="InterPro"/>
</dbReference>
<dbReference type="AlphaFoldDB" id="A0A2T1M2X8"/>
<dbReference type="InterPro" id="IPR002145">
    <property type="entry name" value="CopG"/>
</dbReference>
<proteinExistence type="predicted"/>
<organism evidence="2 3">
    <name type="scientific">Aphanothece hegewaldii CCALA 016</name>
    <dbReference type="NCBI Taxonomy" id="2107694"/>
    <lineage>
        <taxon>Bacteria</taxon>
        <taxon>Bacillati</taxon>
        <taxon>Cyanobacteriota</taxon>
        <taxon>Cyanophyceae</taxon>
        <taxon>Oscillatoriophycideae</taxon>
        <taxon>Chroococcales</taxon>
        <taxon>Aphanothecaceae</taxon>
        <taxon>Aphanothece</taxon>
    </lineage>
</organism>
<reference evidence="2 3" key="1">
    <citation type="submission" date="2018-03" db="EMBL/GenBank/DDBJ databases">
        <title>The ancient ancestry and fast evolution of plastids.</title>
        <authorList>
            <person name="Moore K.R."/>
            <person name="Magnabosco C."/>
            <person name="Momper L."/>
            <person name="Gold D.A."/>
            <person name="Bosak T."/>
            <person name="Fournier G.P."/>
        </authorList>
    </citation>
    <scope>NUCLEOTIDE SEQUENCE [LARGE SCALE GENOMIC DNA]</scope>
    <source>
        <strain evidence="2 3">CCALA 016</strain>
    </source>
</reference>
<protein>
    <submittedName>
        <fullName evidence="2">CopG family transcriptional regulator</fullName>
    </submittedName>
</protein>
<dbReference type="OrthoDB" id="517471at2"/>
<feature type="domain" description="Ribbon-helix-helix protein CopG" evidence="1">
    <location>
        <begin position="2"/>
        <end position="38"/>
    </location>
</feature>
<dbReference type="Proteomes" id="UP000239001">
    <property type="component" value="Unassembled WGS sequence"/>
</dbReference>
<dbReference type="InterPro" id="IPR010985">
    <property type="entry name" value="Ribbon_hlx_hlx"/>
</dbReference>
<dbReference type="RefSeq" id="WP_106455463.1">
    <property type="nucleotide sequence ID" value="NZ_PXOH01000002.1"/>
</dbReference>
<evidence type="ECO:0000313" key="2">
    <source>
        <dbReference type="EMBL" id="PSF39099.1"/>
    </source>
</evidence>
<name>A0A2T1M2X8_9CHRO</name>
<comment type="caution">
    <text evidence="2">The sequence shown here is derived from an EMBL/GenBank/DDBJ whole genome shotgun (WGS) entry which is preliminary data.</text>
</comment>
<dbReference type="Pfam" id="PF01402">
    <property type="entry name" value="RHH_1"/>
    <property type="match status" value="1"/>
</dbReference>
<keyword evidence="3" id="KW-1185">Reference proteome</keyword>